<dbReference type="OrthoDB" id="122135at2"/>
<dbReference type="AlphaFoldDB" id="A0A3P1T2R7"/>
<dbReference type="PANTHER" id="PTHR33164">
    <property type="entry name" value="TRANSCRIPTIONAL REGULATOR, MARR FAMILY"/>
    <property type="match status" value="1"/>
</dbReference>
<accession>A0A3P1T2R7</accession>
<dbReference type="InterPro" id="IPR036388">
    <property type="entry name" value="WH-like_DNA-bd_sf"/>
</dbReference>
<dbReference type="PROSITE" id="PS01117">
    <property type="entry name" value="HTH_MARR_1"/>
    <property type="match status" value="1"/>
</dbReference>
<evidence type="ECO:0000256" key="1">
    <source>
        <dbReference type="ARBA" id="ARBA00023015"/>
    </source>
</evidence>
<evidence type="ECO:0000256" key="2">
    <source>
        <dbReference type="ARBA" id="ARBA00023125"/>
    </source>
</evidence>
<dbReference type="PROSITE" id="PS50995">
    <property type="entry name" value="HTH_MARR_2"/>
    <property type="match status" value="1"/>
</dbReference>
<keyword evidence="3" id="KW-0804">Transcription</keyword>
<evidence type="ECO:0000259" key="4">
    <source>
        <dbReference type="PROSITE" id="PS50995"/>
    </source>
</evidence>
<dbReference type="SMART" id="SM00347">
    <property type="entry name" value="HTH_MARR"/>
    <property type="match status" value="1"/>
</dbReference>
<gene>
    <name evidence="5" type="ORF">EII34_13115</name>
</gene>
<dbReference type="Gene3D" id="1.10.10.10">
    <property type="entry name" value="Winged helix-like DNA-binding domain superfamily/Winged helix DNA-binding domain"/>
    <property type="match status" value="1"/>
</dbReference>
<dbReference type="Proteomes" id="UP000280819">
    <property type="component" value="Unassembled WGS sequence"/>
</dbReference>
<dbReference type="GO" id="GO:0006950">
    <property type="term" value="P:response to stress"/>
    <property type="evidence" value="ECO:0007669"/>
    <property type="project" value="TreeGrafter"/>
</dbReference>
<dbReference type="SUPFAM" id="SSF46785">
    <property type="entry name" value="Winged helix' DNA-binding domain"/>
    <property type="match status" value="1"/>
</dbReference>
<evidence type="ECO:0000313" key="5">
    <source>
        <dbReference type="EMBL" id="RRD03751.1"/>
    </source>
</evidence>
<evidence type="ECO:0000313" key="6">
    <source>
        <dbReference type="Proteomes" id="UP000280819"/>
    </source>
</evidence>
<name>A0A3P1T2R7_9ACTN</name>
<dbReference type="EMBL" id="RQZG01000017">
    <property type="protein sequence ID" value="RRD03751.1"/>
    <property type="molecule type" value="Genomic_DNA"/>
</dbReference>
<proteinExistence type="predicted"/>
<dbReference type="InterPro" id="IPR036390">
    <property type="entry name" value="WH_DNA-bd_sf"/>
</dbReference>
<dbReference type="PANTHER" id="PTHR33164:SF43">
    <property type="entry name" value="HTH-TYPE TRANSCRIPTIONAL REPRESSOR YETL"/>
    <property type="match status" value="1"/>
</dbReference>
<protein>
    <submittedName>
        <fullName evidence="5">MarR family transcriptional regulator</fullName>
    </submittedName>
</protein>
<reference evidence="5 6" key="1">
    <citation type="submission" date="2018-11" db="EMBL/GenBank/DDBJ databases">
        <title>Genomes From Bacteria Associated with the Canine Oral Cavity: a Test Case for Automated Genome-Based Taxonomic Assignment.</title>
        <authorList>
            <person name="Coil D.A."/>
            <person name="Jospin G."/>
            <person name="Darling A.E."/>
            <person name="Wallis C."/>
            <person name="Davis I.J."/>
            <person name="Harris S."/>
            <person name="Eisen J.A."/>
            <person name="Holcombe L.J."/>
            <person name="O'Flynn C."/>
        </authorList>
    </citation>
    <scope>NUCLEOTIDE SEQUENCE [LARGE SCALE GENOMIC DNA]</scope>
    <source>
        <strain evidence="5 6">OH887_COT-365</strain>
    </source>
</reference>
<dbReference type="GO" id="GO:0003700">
    <property type="term" value="F:DNA-binding transcription factor activity"/>
    <property type="evidence" value="ECO:0007669"/>
    <property type="project" value="InterPro"/>
</dbReference>
<dbReference type="InterPro" id="IPR000835">
    <property type="entry name" value="HTH_MarR-typ"/>
</dbReference>
<dbReference type="Pfam" id="PF01047">
    <property type="entry name" value="MarR"/>
    <property type="match status" value="1"/>
</dbReference>
<feature type="domain" description="HTH marR-type" evidence="4">
    <location>
        <begin position="1"/>
        <end position="141"/>
    </location>
</feature>
<dbReference type="InterPro" id="IPR039422">
    <property type="entry name" value="MarR/SlyA-like"/>
</dbReference>
<sequence length="141" mass="16173">MEAIRAWWRLERARARFDAHVRRDSGVTGSQLALLRIIDEREPVSIRQLRDELDWHPASLGQAIQRLEGRGFVAVAQDPSDRRRRICQLTAAGQALLHRTPVAGPVRLRTLHMAPEDLTVMRRGFELALAAFGWEEWSDDE</sequence>
<comment type="caution">
    <text evidence="5">The sequence shown here is derived from an EMBL/GenBank/DDBJ whole genome shotgun (WGS) entry which is preliminary data.</text>
</comment>
<evidence type="ECO:0000256" key="3">
    <source>
        <dbReference type="ARBA" id="ARBA00023163"/>
    </source>
</evidence>
<keyword evidence="1" id="KW-0805">Transcription regulation</keyword>
<keyword evidence="2" id="KW-0238">DNA-binding</keyword>
<organism evidence="5 6">
    <name type="scientific">Arachnia propionica</name>
    <dbReference type="NCBI Taxonomy" id="1750"/>
    <lineage>
        <taxon>Bacteria</taxon>
        <taxon>Bacillati</taxon>
        <taxon>Actinomycetota</taxon>
        <taxon>Actinomycetes</taxon>
        <taxon>Propionibacteriales</taxon>
        <taxon>Propionibacteriaceae</taxon>
        <taxon>Arachnia</taxon>
    </lineage>
</organism>
<dbReference type="GO" id="GO:0003677">
    <property type="term" value="F:DNA binding"/>
    <property type="evidence" value="ECO:0007669"/>
    <property type="project" value="UniProtKB-KW"/>
</dbReference>
<dbReference type="InterPro" id="IPR023187">
    <property type="entry name" value="Tscrpt_reg_MarR-type_CS"/>
</dbReference>